<dbReference type="OrthoDB" id="166746at2759"/>
<dbReference type="Proteomes" id="UP000254866">
    <property type="component" value="Unassembled WGS sequence"/>
</dbReference>
<dbReference type="PANTHER" id="PTHR22597">
    <property type="entry name" value="POLYCOMB GROUP PROTEIN"/>
    <property type="match status" value="1"/>
</dbReference>
<keyword evidence="6" id="KW-0804">Transcription</keyword>
<dbReference type="GeneID" id="43601194"/>
<name>A0A370TGF0_9HELO</name>
<dbReference type="STRING" id="2656787.A0A370TGF0"/>
<feature type="region of interest" description="Disordered" evidence="7">
    <location>
        <begin position="567"/>
        <end position="607"/>
    </location>
</feature>
<dbReference type="Pfam" id="PF09733">
    <property type="entry name" value="VEFS-Box"/>
    <property type="match status" value="1"/>
</dbReference>
<feature type="region of interest" description="Disordered" evidence="7">
    <location>
        <begin position="371"/>
        <end position="409"/>
    </location>
</feature>
<accession>A0A370TGF0</accession>
<evidence type="ECO:0000313" key="10">
    <source>
        <dbReference type="Proteomes" id="UP000254866"/>
    </source>
</evidence>
<organism evidence="9 10">
    <name type="scientific">Venustampulla echinocandica</name>
    <dbReference type="NCBI Taxonomy" id="2656787"/>
    <lineage>
        <taxon>Eukaryota</taxon>
        <taxon>Fungi</taxon>
        <taxon>Dikarya</taxon>
        <taxon>Ascomycota</taxon>
        <taxon>Pezizomycotina</taxon>
        <taxon>Leotiomycetes</taxon>
        <taxon>Helotiales</taxon>
        <taxon>Pleuroascaceae</taxon>
        <taxon>Venustampulla</taxon>
    </lineage>
</organism>
<feature type="compositionally biased region" description="Polar residues" evidence="7">
    <location>
        <begin position="82"/>
        <end position="102"/>
    </location>
</feature>
<dbReference type="GO" id="GO:0016586">
    <property type="term" value="C:RSC-type complex"/>
    <property type="evidence" value="ECO:0007669"/>
    <property type="project" value="TreeGrafter"/>
</dbReference>
<feature type="compositionally biased region" description="Polar residues" evidence="7">
    <location>
        <begin position="373"/>
        <end position="385"/>
    </location>
</feature>
<keyword evidence="4" id="KW-0862">Zinc</keyword>
<evidence type="ECO:0000313" key="9">
    <source>
        <dbReference type="EMBL" id="RDL33977.1"/>
    </source>
</evidence>
<dbReference type="AlphaFoldDB" id="A0A370TGF0"/>
<reference evidence="9 10" key="1">
    <citation type="journal article" date="2018" name="IMA Fungus">
        <title>IMA Genome-F 9: Draft genome sequence of Annulohypoxylon stygium, Aspergillus mulundensis, Berkeleyomyces basicola (syn. Thielaviopsis basicola), Ceratocystis smalleyi, two Cercospora beticola strains, Coleophoma cylindrospora, Fusarium fracticaudum, Phialophora cf. hyalina, and Morchella septimelata.</title>
        <authorList>
            <person name="Wingfield B.D."/>
            <person name="Bills G.F."/>
            <person name="Dong Y."/>
            <person name="Huang W."/>
            <person name="Nel W.J."/>
            <person name="Swalarsk-Parry B.S."/>
            <person name="Vaghefi N."/>
            <person name="Wilken P.M."/>
            <person name="An Z."/>
            <person name="de Beer Z.W."/>
            <person name="De Vos L."/>
            <person name="Chen L."/>
            <person name="Duong T.A."/>
            <person name="Gao Y."/>
            <person name="Hammerbacher A."/>
            <person name="Kikkert J.R."/>
            <person name="Li Y."/>
            <person name="Li H."/>
            <person name="Li K."/>
            <person name="Li Q."/>
            <person name="Liu X."/>
            <person name="Ma X."/>
            <person name="Naidoo K."/>
            <person name="Pethybridge S.J."/>
            <person name="Sun J."/>
            <person name="Steenkamp E.T."/>
            <person name="van der Nest M.A."/>
            <person name="van Wyk S."/>
            <person name="Wingfield M.J."/>
            <person name="Xiong C."/>
            <person name="Yue Q."/>
            <person name="Zhang X."/>
        </authorList>
    </citation>
    <scope>NUCLEOTIDE SEQUENCE [LARGE SCALE GENOMIC DNA]</scope>
    <source>
        <strain evidence="9 10">BP 5553</strain>
    </source>
</reference>
<feature type="region of interest" description="Disordered" evidence="7">
    <location>
        <begin position="420"/>
        <end position="439"/>
    </location>
</feature>
<dbReference type="EMBL" id="NPIC01000008">
    <property type="protein sequence ID" value="RDL33977.1"/>
    <property type="molecule type" value="Genomic_DNA"/>
</dbReference>
<gene>
    <name evidence="9" type="ORF">BP5553_08345</name>
</gene>
<sequence>MSSPPSGESAIFLHHIYRPKFRNPPFLRRNVRKVLRSLSSMGGTISSLRDSLGLAEQDDDEDARPPKRRRINKYDPPPDPFSAQNHSGPQNRKPSSHVTYESASRPLKALEPSSFYGDFHQEASVGRAETPLESSISGKYISKILPVTPVDFERSLHIDLDGICPLPTGKEYPETIRRQMQSVNIRCDCTVAIFYAKDKDDPEQGQYSETCRSVKRCTLRVTIGVDSEMKSEFQHLEPFVFSQQEFYVNRKSRASGKIQYTSGLADDYHVQVSIRPVGFQKAWPPVRVPVLADLKDDSLALQLGVVSKSLEEGRAVNNDLSLSCVTDNLLNPKLQNQATKLALCHGGLEQPLDYVLNLKIQWALPNPRIVRSTYPSTSNTATDSLLSAPRRPDETPISNSSRSPRHRPNVATYNLKTLSAQAQGRSPRAPRRKDVGSRFSNIDGTTVTYSFGRADAAEAGVKQQTTVPGLNCPFCNCRHRSVSHLRLHLRNEHEAFKFSVRRVDPPRVAFFVEILPAKSRPALTREVQRTFQLGKTLTLFDLESYLSGDNSWIKTRRGMQHNLLPGHIAQEDDNSSSSSSLHESRYSSPNTSLHTDEPGELCKANSPAKLPIRPHRVVYVPATTKPLYHTVTKQLLKPGHELPSSDDEKDEDWLHQKHRDGINDFTDLADHEKEYINQWNPFTMKEQHNCPRYLPDAMLRFVEANKTWLGEKSSRRREFILQCSVFIMRGVITQADFSACIEILRQAHNTQMDVDPATNAGEKGNPVRPAKLRGPLSCACGGLTELVDRVACRGNLKNVGISLYGNCRSLLDRLLT</sequence>
<comment type="similarity">
    <text evidence="1">Belongs to the VEFS (VRN2-EMF2-FIS2-SU(Z)12) family.</text>
</comment>
<dbReference type="PANTHER" id="PTHR22597:SF0">
    <property type="entry name" value="POLYCOMB PROTEIN SUZ12"/>
    <property type="match status" value="1"/>
</dbReference>
<dbReference type="InterPro" id="IPR019135">
    <property type="entry name" value="Polycomb_protein_VEFS-Box"/>
</dbReference>
<feature type="domain" description="Polycomb protein VEFS-Box" evidence="8">
    <location>
        <begin position="619"/>
        <end position="732"/>
    </location>
</feature>
<evidence type="ECO:0000256" key="2">
    <source>
        <dbReference type="ARBA" id="ARBA00022723"/>
    </source>
</evidence>
<evidence type="ECO:0000256" key="5">
    <source>
        <dbReference type="ARBA" id="ARBA00023015"/>
    </source>
</evidence>
<evidence type="ECO:0000256" key="6">
    <source>
        <dbReference type="ARBA" id="ARBA00023163"/>
    </source>
</evidence>
<dbReference type="GO" id="GO:0031490">
    <property type="term" value="F:chromatin DNA binding"/>
    <property type="evidence" value="ECO:0007669"/>
    <property type="project" value="TreeGrafter"/>
</dbReference>
<keyword evidence="2" id="KW-0479">Metal-binding</keyword>
<evidence type="ECO:0000256" key="7">
    <source>
        <dbReference type="SAM" id="MobiDB-lite"/>
    </source>
</evidence>
<dbReference type="GO" id="GO:0008270">
    <property type="term" value="F:zinc ion binding"/>
    <property type="evidence" value="ECO:0007669"/>
    <property type="project" value="UniProtKB-KW"/>
</dbReference>
<keyword evidence="10" id="KW-1185">Reference proteome</keyword>
<feature type="region of interest" description="Disordered" evidence="7">
    <location>
        <begin position="49"/>
        <end position="104"/>
    </location>
</feature>
<evidence type="ECO:0000259" key="8">
    <source>
        <dbReference type="Pfam" id="PF09733"/>
    </source>
</evidence>
<evidence type="ECO:0000256" key="1">
    <source>
        <dbReference type="ARBA" id="ARBA00007416"/>
    </source>
</evidence>
<comment type="caution">
    <text evidence="9">The sequence shown here is derived from an EMBL/GenBank/DDBJ whole genome shotgun (WGS) entry which is preliminary data.</text>
</comment>
<dbReference type="RefSeq" id="XP_031867259.1">
    <property type="nucleotide sequence ID" value="XM_032016968.1"/>
</dbReference>
<protein>
    <recommendedName>
        <fullName evidence="8">Polycomb protein VEFS-Box domain-containing protein</fullName>
    </recommendedName>
</protein>
<keyword evidence="3" id="KW-0863">Zinc-finger</keyword>
<dbReference type="CDD" id="cd21552">
    <property type="entry name" value="VEFS-box_ctSUZ12-like"/>
    <property type="match status" value="1"/>
</dbReference>
<proteinExistence type="inferred from homology"/>
<keyword evidence="5" id="KW-0805">Transcription regulation</keyword>
<evidence type="ECO:0000256" key="3">
    <source>
        <dbReference type="ARBA" id="ARBA00022771"/>
    </source>
</evidence>
<evidence type="ECO:0000256" key="4">
    <source>
        <dbReference type="ARBA" id="ARBA00022833"/>
    </source>
</evidence>